<dbReference type="GO" id="GO:0005886">
    <property type="term" value="C:plasma membrane"/>
    <property type="evidence" value="ECO:0007669"/>
    <property type="project" value="TreeGrafter"/>
</dbReference>
<feature type="chain" id="PRO_5025552241" evidence="2">
    <location>
        <begin position="19"/>
        <end position="404"/>
    </location>
</feature>
<evidence type="ECO:0000259" key="3">
    <source>
        <dbReference type="Pfam" id="PF07731"/>
    </source>
</evidence>
<dbReference type="Proteomes" id="UP000436088">
    <property type="component" value="Unassembled WGS sequence"/>
</dbReference>
<comment type="similarity">
    <text evidence="1">Belongs to the multicopper oxidase family.</text>
</comment>
<dbReference type="InterPro" id="IPR045087">
    <property type="entry name" value="Cu-oxidase_fam"/>
</dbReference>
<feature type="domain" description="Plastocyanin-like" evidence="4">
    <location>
        <begin position="36"/>
        <end position="89"/>
    </location>
</feature>
<dbReference type="PANTHER" id="PTHR11709">
    <property type="entry name" value="MULTI-COPPER OXIDASE"/>
    <property type="match status" value="1"/>
</dbReference>
<feature type="signal peptide" evidence="2">
    <location>
        <begin position="1"/>
        <end position="18"/>
    </location>
</feature>
<protein>
    <submittedName>
        <fullName evidence="5">Monocopper oxidase-like protein SKS2</fullName>
    </submittedName>
</protein>
<evidence type="ECO:0000256" key="1">
    <source>
        <dbReference type="ARBA" id="ARBA00010609"/>
    </source>
</evidence>
<evidence type="ECO:0000313" key="6">
    <source>
        <dbReference type="Proteomes" id="UP000436088"/>
    </source>
</evidence>
<dbReference type="SUPFAM" id="SSF49503">
    <property type="entry name" value="Cupredoxins"/>
    <property type="match status" value="2"/>
</dbReference>
<evidence type="ECO:0000313" key="5">
    <source>
        <dbReference type="EMBL" id="KAE8694572.1"/>
    </source>
</evidence>
<dbReference type="InterPro" id="IPR011707">
    <property type="entry name" value="Cu-oxidase-like_N"/>
</dbReference>
<accession>A0A6A2ZTQ1</accession>
<organism evidence="5 6">
    <name type="scientific">Hibiscus syriacus</name>
    <name type="common">Rose of Sharon</name>
    <dbReference type="NCBI Taxonomy" id="106335"/>
    <lineage>
        <taxon>Eukaryota</taxon>
        <taxon>Viridiplantae</taxon>
        <taxon>Streptophyta</taxon>
        <taxon>Embryophyta</taxon>
        <taxon>Tracheophyta</taxon>
        <taxon>Spermatophyta</taxon>
        <taxon>Magnoliopsida</taxon>
        <taxon>eudicotyledons</taxon>
        <taxon>Gunneridae</taxon>
        <taxon>Pentapetalae</taxon>
        <taxon>rosids</taxon>
        <taxon>malvids</taxon>
        <taxon>Malvales</taxon>
        <taxon>Malvaceae</taxon>
        <taxon>Malvoideae</taxon>
        <taxon>Hibiscus</taxon>
    </lineage>
</organism>
<dbReference type="AlphaFoldDB" id="A0A6A2ZTQ1"/>
<dbReference type="GO" id="GO:0005507">
    <property type="term" value="F:copper ion binding"/>
    <property type="evidence" value="ECO:0007669"/>
    <property type="project" value="InterPro"/>
</dbReference>
<dbReference type="InterPro" id="IPR008972">
    <property type="entry name" value="Cupredoxin"/>
</dbReference>
<gene>
    <name evidence="5" type="ORF">F3Y22_tig00110781pilonHSYRG00059</name>
</gene>
<evidence type="ECO:0000256" key="2">
    <source>
        <dbReference type="SAM" id="SignalP"/>
    </source>
</evidence>
<reference evidence="5" key="1">
    <citation type="submission" date="2019-09" db="EMBL/GenBank/DDBJ databases">
        <title>Draft genome information of white flower Hibiscus syriacus.</title>
        <authorList>
            <person name="Kim Y.-M."/>
        </authorList>
    </citation>
    <scope>NUCLEOTIDE SEQUENCE [LARGE SCALE GENOMIC DNA]</scope>
    <source>
        <strain evidence="5">YM2019G1</strain>
    </source>
</reference>
<dbReference type="PANTHER" id="PTHR11709:SF270">
    <property type="entry name" value="MONOCOPPER OXIDASE-LIKE PROTEIN SKS1"/>
    <property type="match status" value="1"/>
</dbReference>
<dbReference type="InterPro" id="IPR011706">
    <property type="entry name" value="Cu-oxidase_C"/>
</dbReference>
<evidence type="ECO:0000259" key="4">
    <source>
        <dbReference type="Pfam" id="PF07732"/>
    </source>
</evidence>
<dbReference type="Pfam" id="PF07732">
    <property type="entry name" value="Cu-oxidase_3"/>
    <property type="match status" value="1"/>
</dbReference>
<proteinExistence type="inferred from homology"/>
<keyword evidence="6" id="KW-1185">Reference proteome</keyword>
<dbReference type="GO" id="GO:0016491">
    <property type="term" value="F:oxidoreductase activity"/>
    <property type="evidence" value="ECO:0007669"/>
    <property type="project" value="InterPro"/>
</dbReference>
<name>A0A6A2ZTQ1_HIBSY</name>
<dbReference type="Gene3D" id="2.60.40.420">
    <property type="entry name" value="Cupredoxins - blue copper proteins"/>
    <property type="match status" value="2"/>
</dbReference>
<dbReference type="Pfam" id="PF07731">
    <property type="entry name" value="Cu-oxidase_2"/>
    <property type="match status" value="1"/>
</dbReference>
<sequence length="404" mass="44558">MAQPFLLHIALLSTLCFADDLLSSMILNSPTSPSPLSVIAVNGAFPGSVVNATTNYNVVVNVHNQLDENLLMTWSGVQMRRNSWQDGVLDGDIVSGLVTGIPRTTRLALRATLDSVKKLRMPDGVFINGKEPYRYNSTLVPDGNEYETINVGPGKLIASECIMSGYRLDSHRSAAAASSDVYSQWSSMNQPRAIRQNTTASRARPNPQGSFHYGSINVTETLVIRSLPPIRINGKLRAALNGISFVKPDTPIRLADLHNNNDTKIQSFHLDGYSFFVGVRNFIHACTHNNVPSAELLRVFDAEWTLVYPGGWTAVFVSLDNVGVWNLRVENLDRWYLGQETYMRIINPEENGKTELAPPDNVLYCGALQSLQKESASSAAMALHCDNSKLLINLVRTILPFIIV</sequence>
<feature type="domain" description="Plastocyanin-like" evidence="3">
    <location>
        <begin position="259"/>
        <end position="349"/>
    </location>
</feature>
<comment type="caution">
    <text evidence="5">The sequence shown here is derived from an EMBL/GenBank/DDBJ whole genome shotgun (WGS) entry which is preliminary data.</text>
</comment>
<dbReference type="EMBL" id="VEPZ02001108">
    <property type="protein sequence ID" value="KAE8694572.1"/>
    <property type="molecule type" value="Genomic_DNA"/>
</dbReference>
<keyword evidence="2" id="KW-0732">Signal</keyword>